<comment type="caution">
    <text evidence="2">The sequence shown here is derived from an EMBL/GenBank/DDBJ whole genome shotgun (WGS) entry which is preliminary data.</text>
</comment>
<organism evidence="2 3">
    <name type="scientific">Gomphosphaeria aponina SAG 52.96 = DSM 107014</name>
    <dbReference type="NCBI Taxonomy" id="1521640"/>
    <lineage>
        <taxon>Bacteria</taxon>
        <taxon>Bacillati</taxon>
        <taxon>Cyanobacteriota</taxon>
        <taxon>Cyanophyceae</taxon>
        <taxon>Oscillatoriophycideae</taxon>
        <taxon>Chroococcales</taxon>
        <taxon>Gomphosphaeriaceae</taxon>
        <taxon>Gomphosphaeria</taxon>
    </lineage>
</organism>
<gene>
    <name evidence="2" type="ORF">DSM107014_09645</name>
</gene>
<evidence type="ECO:0000313" key="3">
    <source>
        <dbReference type="Proteomes" id="UP000767446"/>
    </source>
</evidence>
<feature type="non-terminal residue" evidence="2">
    <location>
        <position position="1"/>
    </location>
</feature>
<dbReference type="PANTHER" id="PTHR33352:SF3">
    <property type="entry name" value="SLR1612 PROTEIN"/>
    <property type="match status" value="1"/>
</dbReference>
<feature type="coiled-coil region" evidence="1">
    <location>
        <begin position="22"/>
        <end position="56"/>
    </location>
</feature>
<dbReference type="Proteomes" id="UP000767446">
    <property type="component" value="Unassembled WGS sequence"/>
</dbReference>
<evidence type="ECO:0008006" key="4">
    <source>
        <dbReference type="Google" id="ProtNLM"/>
    </source>
</evidence>
<keyword evidence="1" id="KW-0175">Coiled coil</keyword>
<evidence type="ECO:0000313" key="2">
    <source>
        <dbReference type="EMBL" id="MBR8828143.1"/>
    </source>
</evidence>
<reference evidence="2" key="1">
    <citation type="submission" date="2021-02" db="EMBL/GenBank/DDBJ databases">
        <title>Metagenome analyses of Stigonema ocellatum DSM 106950, Chlorogloea purpurea SAG 13.99 and Gomphosphaeria aponina DSM 107014.</title>
        <authorList>
            <person name="Marter P."/>
            <person name="Huang S."/>
        </authorList>
    </citation>
    <scope>NUCLEOTIDE SEQUENCE</scope>
    <source>
        <strain evidence="2">JP213</strain>
    </source>
</reference>
<proteinExistence type="predicted"/>
<sequence>GDRTGFWLRWWDPNGNLLLWGAESLAQERQKVEQERQRAEQEHQRAEKLAAYLRSQGINPEEIS</sequence>
<dbReference type="AlphaFoldDB" id="A0A941GY44"/>
<accession>A0A941GY44</accession>
<dbReference type="EMBL" id="JADQBC010000057">
    <property type="protein sequence ID" value="MBR8828143.1"/>
    <property type="molecule type" value="Genomic_DNA"/>
</dbReference>
<dbReference type="PANTHER" id="PTHR33352">
    <property type="entry name" value="SLR1095 PROTEIN"/>
    <property type="match status" value="1"/>
</dbReference>
<evidence type="ECO:0000256" key="1">
    <source>
        <dbReference type="SAM" id="Coils"/>
    </source>
</evidence>
<name>A0A941GY44_9CHRO</name>
<protein>
    <recommendedName>
        <fullName evidence="4">Uma2 family endonuclease</fullName>
    </recommendedName>
</protein>